<feature type="transmembrane region" description="Helical" evidence="11">
    <location>
        <begin position="760"/>
        <end position="777"/>
    </location>
</feature>
<sequence length="850" mass="91165">MECSAEDMLHGGESSSVLPSSPWASSSDSPTQFHGRSQLRSKCEPAPRTFPSELSSSQASGPLVSCGWREGDSQAAFSPNSAHSTDCARLRREALLLLSALRLETKRFATLLVRGLLYPVALCMLLSVITSSLVLFPASVSSLSSPSSISSASLTTVPVYSPPSQLRSFRSFSDDSRRLIKTLKDSGTFLWRLASSFTLVSAAALGYIAILTFLLAVAIRRGWHRPLYILVAVSSFLTVLLASGSVAWSVSCLASQRPQYGVDGVFSGQSGTPRSARKGVSNFGPLLPSLDFSFLRVDCVLVGLGVWNLSAAGAFGLLWLVPARVKKGILIAIAVSASLLLHGVLLRLGGTGEQDEGGRGSSLVTILLLGMAGWDAFAVLTPCGPLRWILDTLRTPNARPLPLLAYEVSASSLYAQSSRTESLRFFSVRHSVNSSPSSVERPASGMTAQQQAARRRPGLGSTSDVTRTEVICHDREEHDEASDSVDRRGRARPGESREEQLVSDASDRGYSTADNEAGVRSVQRPGGRRRRVGTPQDRETSLPRVGVVSADAESLVPRETGEDHEGAVRLLGNRRTNLGAGDTGASEETLLEPLSRGFLLLDDRALRARAAQVPRQEPRMTGPAAPSVLPDTSPSPAQNSRPSTSSLPAVRQQLLSPLVLSPSATSHPARHGQQNRRQRRDAAREALAVAATVRRLPPRRDVIAEVGVERSTEERSDERENRQAASEEQRTLAEEDRDETREIKAEIETTRRQLRQVRSGASHALLGLGDFVFYSLLASNVAGWSIEAACSSSFAVLAGLLVTSAATTFGRYPFLPALPLSILSGLGVAAGVYYLVQPQAACFMRAGIVI</sequence>
<evidence type="ECO:0000256" key="9">
    <source>
        <dbReference type="ARBA" id="ARBA00023136"/>
    </source>
</evidence>
<feature type="compositionally biased region" description="Polar residues" evidence="10">
    <location>
        <begin position="31"/>
        <end position="40"/>
    </location>
</feature>
<feature type="transmembrane region" description="Helical" evidence="11">
    <location>
        <begin position="328"/>
        <end position="348"/>
    </location>
</feature>
<feature type="transmembrane region" description="Helical" evidence="11">
    <location>
        <begin position="189"/>
        <end position="215"/>
    </location>
</feature>
<protein>
    <submittedName>
        <fullName evidence="12">Presenilin</fullName>
    </submittedName>
</protein>
<name>A0A2C6L2M3_9APIC</name>
<proteinExistence type="inferred from homology"/>
<dbReference type="Gene3D" id="1.10.472.100">
    <property type="entry name" value="Presenilin"/>
    <property type="match status" value="1"/>
</dbReference>
<keyword evidence="4 11" id="KW-0812">Transmembrane</keyword>
<feature type="region of interest" description="Disordered" evidence="10">
    <location>
        <begin position="704"/>
        <end position="740"/>
    </location>
</feature>
<dbReference type="GO" id="GO:0070765">
    <property type="term" value="C:gamma-secretase complex"/>
    <property type="evidence" value="ECO:0007669"/>
    <property type="project" value="TreeGrafter"/>
</dbReference>
<keyword evidence="13" id="KW-1185">Reference proteome</keyword>
<dbReference type="GO" id="GO:0034205">
    <property type="term" value="P:amyloid-beta formation"/>
    <property type="evidence" value="ECO:0007669"/>
    <property type="project" value="TreeGrafter"/>
</dbReference>
<evidence type="ECO:0000256" key="5">
    <source>
        <dbReference type="ARBA" id="ARBA00022824"/>
    </source>
</evidence>
<feature type="transmembrane region" description="Helical" evidence="11">
    <location>
        <begin position="300"/>
        <end position="321"/>
    </location>
</feature>
<feature type="region of interest" description="Disordered" evidence="10">
    <location>
        <begin position="611"/>
        <end position="648"/>
    </location>
</feature>
<dbReference type="Proteomes" id="UP000221165">
    <property type="component" value="Unassembled WGS sequence"/>
</dbReference>
<dbReference type="InterPro" id="IPR006639">
    <property type="entry name" value="Preselin/SPP"/>
</dbReference>
<feature type="transmembrane region" description="Helical" evidence="11">
    <location>
        <begin position="227"/>
        <end position="250"/>
    </location>
</feature>
<evidence type="ECO:0000313" key="13">
    <source>
        <dbReference type="Proteomes" id="UP000221165"/>
    </source>
</evidence>
<dbReference type="GeneID" id="94426390"/>
<dbReference type="GO" id="GO:0000139">
    <property type="term" value="C:Golgi membrane"/>
    <property type="evidence" value="ECO:0007669"/>
    <property type="project" value="UniProtKB-SubCell"/>
</dbReference>
<keyword evidence="9 11" id="KW-0472">Membrane</keyword>
<feature type="region of interest" description="Disordered" evidence="10">
    <location>
        <begin position="433"/>
        <end position="567"/>
    </location>
</feature>
<feature type="transmembrane region" description="Helical" evidence="11">
    <location>
        <begin position="783"/>
        <end position="802"/>
    </location>
</feature>
<evidence type="ECO:0000256" key="3">
    <source>
        <dbReference type="ARBA" id="ARBA00008604"/>
    </source>
</evidence>
<dbReference type="GO" id="GO:0055074">
    <property type="term" value="P:calcium ion homeostasis"/>
    <property type="evidence" value="ECO:0007669"/>
    <property type="project" value="TreeGrafter"/>
</dbReference>
<keyword evidence="8" id="KW-0333">Golgi apparatus</keyword>
<evidence type="ECO:0000256" key="7">
    <source>
        <dbReference type="ARBA" id="ARBA00022989"/>
    </source>
</evidence>
<evidence type="ECO:0000256" key="1">
    <source>
        <dbReference type="ARBA" id="ARBA00004477"/>
    </source>
</evidence>
<dbReference type="InterPro" id="IPR042524">
    <property type="entry name" value="Presenilin_C"/>
</dbReference>
<feature type="transmembrane region" description="Helical" evidence="11">
    <location>
        <begin position="814"/>
        <end position="836"/>
    </location>
</feature>
<feature type="compositionally biased region" description="Basic and acidic residues" evidence="10">
    <location>
        <begin position="466"/>
        <end position="478"/>
    </location>
</feature>
<dbReference type="GO" id="GO:0016485">
    <property type="term" value="P:protein processing"/>
    <property type="evidence" value="ECO:0007669"/>
    <property type="project" value="InterPro"/>
</dbReference>
<feature type="compositionally biased region" description="Polar residues" evidence="10">
    <location>
        <begin position="630"/>
        <end position="647"/>
    </location>
</feature>
<dbReference type="GO" id="GO:0006509">
    <property type="term" value="P:membrane protein ectodomain proteolysis"/>
    <property type="evidence" value="ECO:0007669"/>
    <property type="project" value="TreeGrafter"/>
</dbReference>
<reference evidence="12 13" key="1">
    <citation type="journal article" date="2017" name="Int. J. Parasitol.">
        <title>The genome of the protozoan parasite Cystoisospora suis and a reverse vaccinology approach to identify vaccine candidates.</title>
        <authorList>
            <person name="Palmieri N."/>
            <person name="Shrestha A."/>
            <person name="Ruttkowski B."/>
            <person name="Beck T."/>
            <person name="Vogl C."/>
            <person name="Tomley F."/>
            <person name="Blake D.P."/>
            <person name="Joachim A."/>
        </authorList>
    </citation>
    <scope>NUCLEOTIDE SEQUENCE [LARGE SCALE GENOMIC DNA]</scope>
    <source>
        <strain evidence="12 13">Wien I</strain>
    </source>
</reference>
<accession>A0A2C6L2M3</accession>
<dbReference type="InterPro" id="IPR001108">
    <property type="entry name" value="Peptidase_A22A"/>
</dbReference>
<dbReference type="VEuPathDB" id="ToxoDB:CSUI_002981"/>
<feature type="compositionally biased region" description="Low complexity" evidence="10">
    <location>
        <begin position="14"/>
        <end position="30"/>
    </location>
</feature>
<dbReference type="OrthoDB" id="432970at2759"/>
<comment type="subcellular location">
    <subcellularLocation>
        <location evidence="1">Endoplasmic reticulum membrane</location>
        <topology evidence="1">Multi-pass membrane protein</topology>
    </subcellularLocation>
    <subcellularLocation>
        <location evidence="2">Golgi apparatus membrane</location>
        <topology evidence="2">Multi-pass membrane protein</topology>
    </subcellularLocation>
</comment>
<evidence type="ECO:0000256" key="10">
    <source>
        <dbReference type="SAM" id="MobiDB-lite"/>
    </source>
</evidence>
<dbReference type="GO" id="GO:0007219">
    <property type="term" value="P:Notch signaling pathway"/>
    <property type="evidence" value="ECO:0007669"/>
    <property type="project" value="UniProtKB-KW"/>
</dbReference>
<dbReference type="RefSeq" id="XP_067924844.1">
    <property type="nucleotide sequence ID" value="XM_068063179.1"/>
</dbReference>
<keyword evidence="5" id="KW-0256">Endoplasmic reticulum</keyword>
<comment type="similarity">
    <text evidence="3">Belongs to the peptidase A22A family.</text>
</comment>
<feature type="transmembrane region" description="Helical" evidence="11">
    <location>
        <begin position="116"/>
        <end position="138"/>
    </location>
</feature>
<dbReference type="EMBL" id="MIGC01001255">
    <property type="protein sequence ID" value="PHJ23167.1"/>
    <property type="molecule type" value="Genomic_DNA"/>
</dbReference>
<dbReference type="PANTHER" id="PTHR10202">
    <property type="entry name" value="PRESENILIN"/>
    <property type="match status" value="1"/>
</dbReference>
<dbReference type="PANTHER" id="PTHR10202:SF25">
    <property type="entry name" value="PRESENILIN SPE-4"/>
    <property type="match status" value="1"/>
</dbReference>
<evidence type="ECO:0000313" key="12">
    <source>
        <dbReference type="EMBL" id="PHJ23167.1"/>
    </source>
</evidence>
<feature type="compositionally biased region" description="Basic residues" evidence="10">
    <location>
        <begin position="668"/>
        <end position="679"/>
    </location>
</feature>
<evidence type="ECO:0000256" key="11">
    <source>
        <dbReference type="SAM" id="Phobius"/>
    </source>
</evidence>
<evidence type="ECO:0000256" key="4">
    <source>
        <dbReference type="ARBA" id="ARBA00022692"/>
    </source>
</evidence>
<evidence type="ECO:0000256" key="6">
    <source>
        <dbReference type="ARBA" id="ARBA00022976"/>
    </source>
</evidence>
<gene>
    <name evidence="12" type="ORF">CSUI_002981</name>
</gene>
<feature type="compositionally biased region" description="Basic and acidic residues" evidence="10">
    <location>
        <begin position="484"/>
        <end position="500"/>
    </location>
</feature>
<dbReference type="SMART" id="SM00730">
    <property type="entry name" value="PSN"/>
    <property type="match status" value="1"/>
</dbReference>
<feature type="region of interest" description="Disordered" evidence="10">
    <location>
        <begin position="1"/>
        <end position="60"/>
    </location>
</feature>
<keyword evidence="7 11" id="KW-1133">Transmembrane helix</keyword>
<keyword evidence="6" id="KW-0914">Notch signaling pathway</keyword>
<dbReference type="AlphaFoldDB" id="A0A2C6L2M3"/>
<dbReference type="GO" id="GO:0042500">
    <property type="term" value="F:aspartic endopeptidase activity, intramembrane cleaving"/>
    <property type="evidence" value="ECO:0007669"/>
    <property type="project" value="InterPro"/>
</dbReference>
<organism evidence="12 13">
    <name type="scientific">Cystoisospora suis</name>
    <dbReference type="NCBI Taxonomy" id="483139"/>
    <lineage>
        <taxon>Eukaryota</taxon>
        <taxon>Sar</taxon>
        <taxon>Alveolata</taxon>
        <taxon>Apicomplexa</taxon>
        <taxon>Conoidasida</taxon>
        <taxon>Coccidia</taxon>
        <taxon>Eucoccidiorida</taxon>
        <taxon>Eimeriorina</taxon>
        <taxon>Sarcocystidae</taxon>
        <taxon>Cystoisospora</taxon>
    </lineage>
</organism>
<evidence type="ECO:0000256" key="2">
    <source>
        <dbReference type="ARBA" id="ARBA00004653"/>
    </source>
</evidence>
<dbReference type="Pfam" id="PF01080">
    <property type="entry name" value="Presenilin"/>
    <property type="match status" value="2"/>
</dbReference>
<comment type="caution">
    <text evidence="12">The sequence shown here is derived from an EMBL/GenBank/DDBJ whole genome shotgun (WGS) entry which is preliminary data.</text>
</comment>
<feature type="region of interest" description="Disordered" evidence="10">
    <location>
        <begin position="660"/>
        <end position="684"/>
    </location>
</feature>
<evidence type="ECO:0000256" key="8">
    <source>
        <dbReference type="ARBA" id="ARBA00023034"/>
    </source>
</evidence>
<dbReference type="GO" id="GO:0005789">
    <property type="term" value="C:endoplasmic reticulum membrane"/>
    <property type="evidence" value="ECO:0007669"/>
    <property type="project" value="UniProtKB-SubCell"/>
</dbReference>